<dbReference type="InterPro" id="IPR009057">
    <property type="entry name" value="Homeodomain-like_sf"/>
</dbReference>
<dbReference type="Gene3D" id="1.10.10.60">
    <property type="entry name" value="Homeodomain-like"/>
    <property type="match status" value="2"/>
</dbReference>
<dbReference type="SUPFAM" id="SSF51215">
    <property type="entry name" value="Regulatory protein AraC"/>
    <property type="match status" value="1"/>
</dbReference>
<dbReference type="GO" id="GO:0003700">
    <property type="term" value="F:DNA-binding transcription factor activity"/>
    <property type="evidence" value="ECO:0007669"/>
    <property type="project" value="InterPro"/>
</dbReference>
<evidence type="ECO:0000259" key="4">
    <source>
        <dbReference type="PROSITE" id="PS01124"/>
    </source>
</evidence>
<dbReference type="InterPro" id="IPR018060">
    <property type="entry name" value="HTH_AraC"/>
</dbReference>
<dbReference type="STRING" id="474960.SAMN05216180_2922"/>
<dbReference type="PROSITE" id="PS01124">
    <property type="entry name" value="HTH_ARAC_FAMILY_2"/>
    <property type="match status" value="1"/>
</dbReference>
<evidence type="ECO:0000256" key="2">
    <source>
        <dbReference type="ARBA" id="ARBA00023125"/>
    </source>
</evidence>
<keyword evidence="3" id="KW-0804">Transcription</keyword>
<accession>A0A1H8E7G4</accession>
<feature type="domain" description="HTH araC/xylS-type" evidence="4">
    <location>
        <begin position="164"/>
        <end position="261"/>
    </location>
</feature>
<keyword evidence="6" id="KW-1185">Reference proteome</keyword>
<evidence type="ECO:0000313" key="5">
    <source>
        <dbReference type="EMBL" id="SEN15521.1"/>
    </source>
</evidence>
<dbReference type="SUPFAM" id="SSF46689">
    <property type="entry name" value="Homeodomain-like"/>
    <property type="match status" value="1"/>
</dbReference>
<dbReference type="Pfam" id="PF02311">
    <property type="entry name" value="AraC_binding"/>
    <property type="match status" value="1"/>
</dbReference>
<dbReference type="Pfam" id="PF12833">
    <property type="entry name" value="HTH_18"/>
    <property type="match status" value="1"/>
</dbReference>
<dbReference type="Proteomes" id="UP000199158">
    <property type="component" value="Unassembled WGS sequence"/>
</dbReference>
<dbReference type="GO" id="GO:0043565">
    <property type="term" value="F:sequence-specific DNA binding"/>
    <property type="evidence" value="ECO:0007669"/>
    <property type="project" value="InterPro"/>
</dbReference>
<keyword evidence="1" id="KW-0805">Transcription regulation</keyword>
<dbReference type="EMBL" id="FOCG01000005">
    <property type="protein sequence ID" value="SEN15521.1"/>
    <property type="molecule type" value="Genomic_DNA"/>
</dbReference>
<evidence type="ECO:0000256" key="3">
    <source>
        <dbReference type="ARBA" id="ARBA00023163"/>
    </source>
</evidence>
<evidence type="ECO:0000313" key="6">
    <source>
        <dbReference type="Proteomes" id="UP000199158"/>
    </source>
</evidence>
<proteinExistence type="predicted"/>
<dbReference type="InterPro" id="IPR020449">
    <property type="entry name" value="Tscrpt_reg_AraC-type_HTH"/>
</dbReference>
<dbReference type="OrthoDB" id="9774814at2"/>
<dbReference type="PANTHER" id="PTHR43280:SF2">
    <property type="entry name" value="HTH-TYPE TRANSCRIPTIONAL REGULATOR EXSA"/>
    <property type="match status" value="1"/>
</dbReference>
<dbReference type="RefSeq" id="WP_092756501.1">
    <property type="nucleotide sequence ID" value="NZ_FOCG01000005.1"/>
</dbReference>
<dbReference type="AlphaFoldDB" id="A0A1H8E7G4"/>
<protein>
    <submittedName>
        <fullName evidence="5">Transcriptional regulator, AraC family</fullName>
    </submittedName>
</protein>
<sequence length="268" mass="31070">MYVDFSQAMQPEPSPRVYLESVYHLSADKSYHVYHNPLPCGSYILIYVTSGEGVMHCSEKTFSLTSGTVLLATPYYQKFEYYTNGEQWGFWWFEFYSDFVPFEVNTNYQIQMDSFLSQLCEYSLSLHKQEKLSASSAMLSSLLTLISHQLTEESHTDCKRNLLYKAQLYIKENLAHVTVAALARAVGLNERALRSLFNEYENKSPKDYILSVKYNTACYMLKNTTKSIGEISNLLGFSSQFHFSKAFKEHFGLTPSSYRDKEYWSDYL</sequence>
<organism evidence="5 6">
    <name type="scientific">Hydrogenoanaerobacterium saccharovorans</name>
    <dbReference type="NCBI Taxonomy" id="474960"/>
    <lineage>
        <taxon>Bacteria</taxon>
        <taxon>Bacillati</taxon>
        <taxon>Bacillota</taxon>
        <taxon>Clostridia</taxon>
        <taxon>Eubacteriales</taxon>
        <taxon>Oscillospiraceae</taxon>
        <taxon>Hydrogenoanaerobacterium</taxon>
    </lineage>
</organism>
<dbReference type="InterPro" id="IPR003313">
    <property type="entry name" value="AraC-bd"/>
</dbReference>
<dbReference type="PRINTS" id="PR00032">
    <property type="entry name" value="HTHARAC"/>
</dbReference>
<name>A0A1H8E7G4_9FIRM</name>
<reference evidence="5 6" key="1">
    <citation type="submission" date="2016-10" db="EMBL/GenBank/DDBJ databases">
        <authorList>
            <person name="de Groot N.N."/>
        </authorList>
    </citation>
    <scope>NUCLEOTIDE SEQUENCE [LARGE SCALE GENOMIC DNA]</scope>
    <source>
        <strain evidence="5 6">CGMCC 1.5070</strain>
    </source>
</reference>
<dbReference type="InterPro" id="IPR037923">
    <property type="entry name" value="HTH-like"/>
</dbReference>
<dbReference type="Gene3D" id="2.60.120.280">
    <property type="entry name" value="Regulatory protein AraC"/>
    <property type="match status" value="1"/>
</dbReference>
<dbReference type="SMART" id="SM00342">
    <property type="entry name" value="HTH_ARAC"/>
    <property type="match status" value="1"/>
</dbReference>
<gene>
    <name evidence="5" type="ORF">SAMN05216180_2922</name>
</gene>
<dbReference type="PANTHER" id="PTHR43280">
    <property type="entry name" value="ARAC-FAMILY TRANSCRIPTIONAL REGULATOR"/>
    <property type="match status" value="1"/>
</dbReference>
<evidence type="ECO:0000256" key="1">
    <source>
        <dbReference type="ARBA" id="ARBA00023015"/>
    </source>
</evidence>
<keyword evidence="2" id="KW-0238">DNA-binding</keyword>